<protein>
    <submittedName>
        <fullName evidence="1">Uncharacterized protein</fullName>
    </submittedName>
</protein>
<evidence type="ECO:0000313" key="2">
    <source>
        <dbReference type="Proteomes" id="UP000004038"/>
    </source>
</evidence>
<dbReference type="RefSeq" id="WP_004435194.1">
    <property type="nucleotide sequence ID" value="NZ_AGVV01000019.1"/>
</dbReference>
<dbReference type="EMBL" id="AGVV01000019">
    <property type="protein sequence ID" value="EHK77724.1"/>
    <property type="molecule type" value="Genomic_DNA"/>
</dbReference>
<dbReference type="Proteomes" id="UP000004038">
    <property type="component" value="Unassembled WGS sequence"/>
</dbReference>
<reference evidence="1 2" key="1">
    <citation type="journal article" date="2012" name="J. Bacteriol.">
        <title>Draft Genome Sequence of Sinorhizobium meliloti CCNWSX0020, a Nitrogen-Fixing Symbiont with Copper Tolerance Capability Isolated from Lead-Zinc Mine Tailings.</title>
        <authorList>
            <person name="Li Z."/>
            <person name="Ma Z."/>
            <person name="Hao X."/>
            <person name="Wei G."/>
        </authorList>
    </citation>
    <scope>NUCLEOTIDE SEQUENCE [LARGE SCALE GENOMIC DNA]</scope>
    <source>
        <strain evidence="1 2">CCNWSX0020</strain>
    </source>
</reference>
<organism evidence="1 2">
    <name type="scientific">Sinorhizobium meliloti CCNWSX0020</name>
    <dbReference type="NCBI Taxonomy" id="1107881"/>
    <lineage>
        <taxon>Bacteria</taxon>
        <taxon>Pseudomonadati</taxon>
        <taxon>Pseudomonadota</taxon>
        <taxon>Alphaproteobacteria</taxon>
        <taxon>Hyphomicrobiales</taxon>
        <taxon>Rhizobiaceae</taxon>
        <taxon>Sinorhizobium/Ensifer group</taxon>
        <taxon>Sinorhizobium</taxon>
    </lineage>
</organism>
<evidence type="ECO:0000313" key="1">
    <source>
        <dbReference type="EMBL" id="EHK77724.1"/>
    </source>
</evidence>
<proteinExistence type="predicted"/>
<dbReference type="AlphaFoldDB" id="H0FZ44"/>
<name>H0FZ44_RHIML</name>
<gene>
    <name evidence="1" type="ORF">SM0020_12390</name>
</gene>
<accession>H0FZ44</accession>
<dbReference type="PATRIC" id="fig|1107881.3.peg.2509"/>
<sequence length="71" mass="7597">MRGLLGIGAAIASLMHASVLNMPVFLMPDAHGPAAKSNRIKTGATYPHSSARQRARYARQIAAGQIKLERV</sequence>